<feature type="domain" description="Tetrapyrrole methylase" evidence="7">
    <location>
        <begin position="4"/>
        <end position="210"/>
    </location>
</feature>
<dbReference type="EC" id="2.1.1.107" evidence="1"/>
<dbReference type="InterPro" id="IPR050161">
    <property type="entry name" value="Siro_Cobalamin_biosynth"/>
</dbReference>
<dbReference type="PANTHER" id="PTHR45790">
    <property type="entry name" value="SIROHEME SYNTHASE-RELATED"/>
    <property type="match status" value="1"/>
</dbReference>
<protein>
    <recommendedName>
        <fullName evidence="1">uroporphyrinogen-III C-methyltransferase</fullName>
        <ecNumber evidence="1">2.1.1.107</ecNumber>
    </recommendedName>
</protein>
<comment type="caution">
    <text evidence="9">The sequence shown here is derived from an EMBL/GenBank/DDBJ whole genome shotgun (WGS) entry which is preliminary data.</text>
</comment>
<organism evidence="9 10">
    <name type="scientific">Roseofilum capinflatum BLCC-M114</name>
    <dbReference type="NCBI Taxonomy" id="3022440"/>
    <lineage>
        <taxon>Bacteria</taxon>
        <taxon>Bacillati</taxon>
        <taxon>Cyanobacteriota</taxon>
        <taxon>Cyanophyceae</taxon>
        <taxon>Desertifilales</taxon>
        <taxon>Desertifilaceae</taxon>
        <taxon>Roseofilum</taxon>
        <taxon>Roseofilum capinflatum</taxon>
    </lineage>
</organism>
<dbReference type="InterPro" id="IPR003754">
    <property type="entry name" value="4pyrrol_synth_uPrphyn_synth"/>
</dbReference>
<evidence type="ECO:0000256" key="2">
    <source>
        <dbReference type="ARBA" id="ARBA00022603"/>
    </source>
</evidence>
<dbReference type="InterPro" id="IPR000878">
    <property type="entry name" value="4pyrrol_Mease"/>
</dbReference>
<name>A0ABT7BBF0_9CYAN</name>
<reference evidence="9 10" key="1">
    <citation type="submission" date="2023-01" db="EMBL/GenBank/DDBJ databases">
        <title>Novel diversity within Roseofilum (Cyanobacteria; Desertifilaceae) from marine benthic mats with descriptions of four novel species.</title>
        <authorList>
            <person name="Wang Y."/>
            <person name="Berthold D.E."/>
            <person name="Hu J."/>
            <person name="Lefler F.W."/>
            <person name="Laughinghouse H.D. IV."/>
        </authorList>
    </citation>
    <scope>NUCLEOTIDE SEQUENCE [LARGE SCALE GENOMIC DNA]</scope>
    <source>
        <strain evidence="9 10">BLCC-M114</strain>
    </source>
</reference>
<dbReference type="InterPro" id="IPR036108">
    <property type="entry name" value="4pyrrol_syn_uPrphyn_synt_sf"/>
</dbReference>
<comment type="similarity">
    <text evidence="6">Belongs to the precorrin methyltransferase family.</text>
</comment>
<sequence length="502" mass="54480">MVGKVYLVGAGLGSLDTLTLRAYHLLKQADVIIYDALVDARLFSEVRSDCLLLDMGKRGGQPSASQSSINQALIYYCQQGNQVVRLKSGDPLIFGRSGSELQALMSQNCPVEIVPGLSSAIAAPTLAGIPLTDPILSYGFTVVTAHDPSLLNWPVLAQMETLVILMGTRKLAEIIRQLCSHGKDPQTAIAIIRWAGFPEQQIWQGRLDNILELTSDQKLSPAVIIIGKVVNERLQTVDFPCPMPLSQHTILVTRSAGQSSQFTQLLQAQGARVIEMPALEIVAPSSWELLDRAIATLSTFDWLILTSSNAVDYFFQRLQHHHLDSRALAGLKIAVVGKKTAASLRQQGLEPDYIPPNFIADALVEHFPEPLSGKSLLFPRVETGGREVLVNQCTTQGASVTEVAAYQSQCPQTLPPEALNALQNGQITVITFASSKTVKNTVQMLQQVGEIALNAVNSVCIASIGPQTSKTCEELLGRVDVEAKEYTLDGLTEAIVQWAKNH</sequence>
<keyword evidence="3 6" id="KW-0808">Transferase</keyword>
<dbReference type="Gene3D" id="3.40.1010.10">
    <property type="entry name" value="Cobalt-precorrin-4 Transmethylase, Domain 1"/>
    <property type="match status" value="1"/>
</dbReference>
<keyword evidence="4" id="KW-0949">S-adenosyl-L-methionine</keyword>
<dbReference type="GO" id="GO:0032259">
    <property type="term" value="P:methylation"/>
    <property type="evidence" value="ECO:0007669"/>
    <property type="project" value="UniProtKB-KW"/>
</dbReference>
<accession>A0ABT7BBF0</accession>
<evidence type="ECO:0000259" key="7">
    <source>
        <dbReference type="Pfam" id="PF00590"/>
    </source>
</evidence>
<dbReference type="InterPro" id="IPR003043">
    <property type="entry name" value="Uropor_MeTrfase_CS"/>
</dbReference>
<dbReference type="Proteomes" id="UP001235849">
    <property type="component" value="Unassembled WGS sequence"/>
</dbReference>
<dbReference type="InterPro" id="IPR006366">
    <property type="entry name" value="CobA/CysG_C"/>
</dbReference>
<evidence type="ECO:0000256" key="6">
    <source>
        <dbReference type="RuleBase" id="RU003960"/>
    </source>
</evidence>
<dbReference type="InterPro" id="IPR014776">
    <property type="entry name" value="4pyrrole_Mease_sub2"/>
</dbReference>
<dbReference type="CDD" id="cd06578">
    <property type="entry name" value="HemD"/>
    <property type="match status" value="1"/>
</dbReference>
<dbReference type="PROSITE" id="PS00840">
    <property type="entry name" value="SUMT_2"/>
    <property type="match status" value="1"/>
</dbReference>
<dbReference type="NCBIfam" id="TIGR01469">
    <property type="entry name" value="cobA_cysG_Cterm"/>
    <property type="match status" value="1"/>
</dbReference>
<dbReference type="InterPro" id="IPR035996">
    <property type="entry name" value="4pyrrol_Methylase_sf"/>
</dbReference>
<dbReference type="InterPro" id="IPR014777">
    <property type="entry name" value="4pyrrole_Mease_sub1"/>
</dbReference>
<dbReference type="EMBL" id="JAQOSO010000104">
    <property type="protein sequence ID" value="MDJ1176486.1"/>
    <property type="molecule type" value="Genomic_DNA"/>
</dbReference>
<keyword evidence="5" id="KW-0627">Porphyrin biosynthesis</keyword>
<dbReference type="SUPFAM" id="SSF69618">
    <property type="entry name" value="HemD-like"/>
    <property type="match status" value="1"/>
</dbReference>
<dbReference type="CDD" id="cd11642">
    <property type="entry name" value="SUMT"/>
    <property type="match status" value="1"/>
</dbReference>
<dbReference type="GO" id="GO:0004851">
    <property type="term" value="F:uroporphyrin-III C-methyltransferase activity"/>
    <property type="evidence" value="ECO:0007669"/>
    <property type="project" value="UniProtKB-EC"/>
</dbReference>
<evidence type="ECO:0000256" key="3">
    <source>
        <dbReference type="ARBA" id="ARBA00022679"/>
    </source>
</evidence>
<dbReference type="NCBIfam" id="NF004790">
    <property type="entry name" value="PRK06136.1"/>
    <property type="match status" value="1"/>
</dbReference>
<evidence type="ECO:0000313" key="10">
    <source>
        <dbReference type="Proteomes" id="UP001235849"/>
    </source>
</evidence>
<evidence type="ECO:0000256" key="5">
    <source>
        <dbReference type="ARBA" id="ARBA00023244"/>
    </source>
</evidence>
<dbReference type="Pfam" id="PF02602">
    <property type="entry name" value="HEM4"/>
    <property type="match status" value="1"/>
</dbReference>
<evidence type="ECO:0000313" key="9">
    <source>
        <dbReference type="EMBL" id="MDJ1176486.1"/>
    </source>
</evidence>
<gene>
    <name evidence="9" type="primary">cobA</name>
    <name evidence="9" type="ORF">PMG25_20585</name>
</gene>
<proteinExistence type="inferred from homology"/>
<evidence type="ECO:0000256" key="1">
    <source>
        <dbReference type="ARBA" id="ARBA00012162"/>
    </source>
</evidence>
<dbReference type="PANTHER" id="PTHR45790:SF3">
    <property type="entry name" value="S-ADENOSYL-L-METHIONINE-DEPENDENT UROPORPHYRINOGEN III METHYLTRANSFERASE, CHLOROPLASTIC"/>
    <property type="match status" value="1"/>
</dbReference>
<keyword evidence="2 6" id="KW-0489">Methyltransferase</keyword>
<evidence type="ECO:0000259" key="8">
    <source>
        <dbReference type="Pfam" id="PF02602"/>
    </source>
</evidence>
<evidence type="ECO:0000256" key="4">
    <source>
        <dbReference type="ARBA" id="ARBA00022691"/>
    </source>
</evidence>
<dbReference type="RefSeq" id="WP_283768766.1">
    <property type="nucleotide sequence ID" value="NZ_JAQOSO010000104.1"/>
</dbReference>
<dbReference type="SUPFAM" id="SSF53790">
    <property type="entry name" value="Tetrapyrrole methylase"/>
    <property type="match status" value="1"/>
</dbReference>
<dbReference type="Pfam" id="PF00590">
    <property type="entry name" value="TP_methylase"/>
    <property type="match status" value="1"/>
</dbReference>
<dbReference type="Gene3D" id="3.30.950.10">
    <property type="entry name" value="Methyltransferase, Cobalt-precorrin-4 Transmethylase, Domain 2"/>
    <property type="match status" value="1"/>
</dbReference>
<feature type="domain" description="Tetrapyrrole biosynthesis uroporphyrinogen III synthase" evidence="8">
    <location>
        <begin position="261"/>
        <end position="493"/>
    </location>
</feature>
<keyword evidence="10" id="KW-1185">Reference proteome</keyword>
<dbReference type="Gene3D" id="3.40.50.10090">
    <property type="match status" value="2"/>
</dbReference>